<dbReference type="Pfam" id="PF07244">
    <property type="entry name" value="POTRA"/>
    <property type="match status" value="1"/>
</dbReference>
<name>A0ABD0YZM8_CARAN</name>
<evidence type="ECO:0000256" key="3">
    <source>
        <dbReference type="ARBA" id="ARBA00022452"/>
    </source>
</evidence>
<dbReference type="GO" id="GO:0005741">
    <property type="term" value="C:mitochondrial outer membrane"/>
    <property type="evidence" value="ECO:0007669"/>
    <property type="project" value="UniProtKB-SubCell"/>
</dbReference>
<feature type="domain" description="Bacterial surface antigen (D15)" evidence="9">
    <location>
        <begin position="180"/>
        <end position="508"/>
    </location>
</feature>
<comment type="subcellular location">
    <subcellularLocation>
        <location evidence="1">Mitochondrion outer membrane</location>
        <topology evidence="1">Multi-pass membrane protein</topology>
    </subcellularLocation>
    <subcellularLocation>
        <location evidence="7">Plastid</location>
        <location evidence="7">Chloroplast outer membrane</location>
    </subcellularLocation>
</comment>
<evidence type="ECO:0000259" key="9">
    <source>
        <dbReference type="Pfam" id="PF01103"/>
    </source>
</evidence>
<feature type="region of interest" description="Disordered" evidence="8">
    <location>
        <begin position="1"/>
        <end position="65"/>
    </location>
</feature>
<dbReference type="FunFam" id="2.40.160.50:FF:000005">
    <property type="entry name" value="Outer membrane OMP85 family protein"/>
    <property type="match status" value="1"/>
</dbReference>
<keyword evidence="3" id="KW-1134">Transmembrane beta strand</keyword>
<organism evidence="11 12">
    <name type="scientific">Cardamine amara subsp. amara</name>
    <dbReference type="NCBI Taxonomy" id="228776"/>
    <lineage>
        <taxon>Eukaryota</taxon>
        <taxon>Viridiplantae</taxon>
        <taxon>Streptophyta</taxon>
        <taxon>Embryophyta</taxon>
        <taxon>Tracheophyta</taxon>
        <taxon>Spermatophyta</taxon>
        <taxon>Magnoliopsida</taxon>
        <taxon>eudicotyledons</taxon>
        <taxon>Gunneridae</taxon>
        <taxon>Pentapetalae</taxon>
        <taxon>rosids</taxon>
        <taxon>malvids</taxon>
        <taxon>Brassicales</taxon>
        <taxon>Brassicaceae</taxon>
        <taxon>Cardamineae</taxon>
        <taxon>Cardamine</taxon>
    </lineage>
</organism>
<evidence type="ECO:0000256" key="6">
    <source>
        <dbReference type="ARBA" id="ARBA00023136"/>
    </source>
</evidence>
<protein>
    <submittedName>
        <fullName evidence="11">Uncharacterized protein</fullName>
    </submittedName>
</protein>
<dbReference type="Pfam" id="PF01103">
    <property type="entry name" value="Omp85"/>
    <property type="match status" value="1"/>
</dbReference>
<dbReference type="Gene3D" id="2.40.160.50">
    <property type="entry name" value="membrane protein fhac: a member of the omp85/tpsb transporter family"/>
    <property type="match status" value="1"/>
</dbReference>
<proteinExistence type="inferred from homology"/>
<dbReference type="InterPro" id="IPR000184">
    <property type="entry name" value="Bac_surfAg_D15"/>
</dbReference>
<dbReference type="PANTHER" id="PTHR12815:SF18">
    <property type="entry name" value="SORTING AND ASSEMBLY MACHINERY COMPONENT 50 HOMOLOG"/>
    <property type="match status" value="1"/>
</dbReference>
<dbReference type="PANTHER" id="PTHR12815">
    <property type="entry name" value="SORTING AND ASSEMBLY MACHINERY SAMM50 PROTEIN FAMILY MEMBER"/>
    <property type="match status" value="1"/>
</dbReference>
<keyword evidence="5" id="KW-1002">Plastid outer membrane</keyword>
<feature type="domain" description="POTRA" evidence="10">
    <location>
        <begin position="73"/>
        <end position="150"/>
    </location>
</feature>
<evidence type="ECO:0000313" key="12">
    <source>
        <dbReference type="Proteomes" id="UP001558713"/>
    </source>
</evidence>
<keyword evidence="6" id="KW-0472">Membrane</keyword>
<evidence type="ECO:0000256" key="5">
    <source>
        <dbReference type="ARBA" id="ARBA00022805"/>
    </source>
</evidence>
<evidence type="ECO:0000256" key="7">
    <source>
        <dbReference type="ARBA" id="ARBA00024013"/>
    </source>
</evidence>
<dbReference type="EMBL" id="JBANAX010000939">
    <property type="protein sequence ID" value="KAL1187907.1"/>
    <property type="molecule type" value="Genomic_DNA"/>
</dbReference>
<dbReference type="Gene3D" id="3.10.20.310">
    <property type="entry name" value="membrane protein fhac"/>
    <property type="match status" value="1"/>
</dbReference>
<evidence type="ECO:0000313" key="11">
    <source>
        <dbReference type="EMBL" id="KAL1187907.1"/>
    </source>
</evidence>
<evidence type="ECO:0000256" key="4">
    <source>
        <dbReference type="ARBA" id="ARBA00022692"/>
    </source>
</evidence>
<dbReference type="Proteomes" id="UP001558713">
    <property type="component" value="Unassembled WGS sequence"/>
</dbReference>
<comment type="similarity">
    <text evidence="2">Belongs to the SAM50/omp85 family.</text>
</comment>
<dbReference type="GO" id="GO:0009707">
    <property type="term" value="C:chloroplast outer membrane"/>
    <property type="evidence" value="ECO:0007669"/>
    <property type="project" value="UniProtKB-SubCell"/>
</dbReference>
<keyword evidence="12" id="KW-1185">Reference proteome</keyword>
<reference evidence="11 12" key="1">
    <citation type="submission" date="2024-04" db="EMBL/GenBank/DDBJ databases">
        <title>Genome assembly C_amara_ONT_v2.</title>
        <authorList>
            <person name="Yant L."/>
            <person name="Moore C."/>
            <person name="Slenker M."/>
        </authorList>
    </citation>
    <scope>NUCLEOTIDE SEQUENCE [LARGE SCALE GENOMIC DNA]</scope>
    <source>
        <tissue evidence="11">Leaf</tissue>
    </source>
</reference>
<keyword evidence="4" id="KW-0812">Transmembrane</keyword>
<feature type="compositionally biased region" description="Acidic residues" evidence="8">
    <location>
        <begin position="19"/>
        <end position="47"/>
    </location>
</feature>
<gene>
    <name evidence="11" type="ORF">V5N11_015864</name>
</gene>
<sequence length="516" mass="57266">MANSTEKLDANPPIREPEEKEEVEELNGDEEREEEEEEEDYEGEDDDTASKSQTREGQAESLFRRMRAAPVPVRVHDVILRGNEKTKDHIIEAEVDAVREATTLQELLEASRVANSNLRALDIFDSVNITLDSGPPELPGTTNVVIEVVESKSPLTGQFGAYTRAEARSSSVEASVKYKNIFGFGDIWDGSIVCGYDNSAEVGLGMYLPRFKGLSTPFTSRLFLSTEDWLKFSSYKERSLGLSLGLLSTKYHELVYTVGWRNLIDPSRMASVPIRRQLGHSLLSALKYTFKFDRRNSYVRPTSGYAFISTSQIGGLAPDSRTLRFLKQEIDLRYAVPLGFYNAALNFGVSGGVSFPWGSGYQSRLSSVPERFFLGGNSSPLCSLGGPSALWGFSPRGLGPNEPKRKGDDERDFVGGDAAVTAFADLSFDLPVRWLRERGVHGHVFTCAGNMAKLSGNEFRNFNATKFLDTFRTSVGAGIVLPTSLFRMEVNYCHILKKQEHDRAKSGFFVTFSPPS</sequence>
<evidence type="ECO:0000256" key="8">
    <source>
        <dbReference type="SAM" id="MobiDB-lite"/>
    </source>
</evidence>
<dbReference type="FunFam" id="3.10.20.310:FF:000016">
    <property type="entry name" value="Outer membrane OMP85 family protein"/>
    <property type="match status" value="1"/>
</dbReference>
<comment type="caution">
    <text evidence="11">The sequence shown here is derived from an EMBL/GenBank/DDBJ whole genome shotgun (WGS) entry which is preliminary data.</text>
</comment>
<dbReference type="InterPro" id="IPR039910">
    <property type="entry name" value="D15-like"/>
</dbReference>
<keyword evidence="5" id="KW-0934">Plastid</keyword>
<accession>A0ABD0YZM8</accession>
<evidence type="ECO:0000256" key="1">
    <source>
        <dbReference type="ARBA" id="ARBA00004374"/>
    </source>
</evidence>
<dbReference type="AlphaFoldDB" id="A0ABD0YZM8"/>
<dbReference type="InterPro" id="IPR010827">
    <property type="entry name" value="BamA/TamA_POTRA"/>
</dbReference>
<evidence type="ECO:0000259" key="10">
    <source>
        <dbReference type="Pfam" id="PF07244"/>
    </source>
</evidence>
<evidence type="ECO:0000256" key="2">
    <source>
        <dbReference type="ARBA" id="ARBA00010913"/>
    </source>
</evidence>